<feature type="binding site" evidence="2">
    <location>
        <position position="120"/>
    </location>
    <ligand>
        <name>substrate</name>
    </ligand>
</feature>
<dbReference type="InterPro" id="IPR004788">
    <property type="entry name" value="Ribose5P_isomerase_type_A"/>
</dbReference>
<dbReference type="InterPro" id="IPR020672">
    <property type="entry name" value="Ribose5P_isomerase_typA_subgr"/>
</dbReference>
<comment type="subunit">
    <text evidence="2">Homodimer.</text>
</comment>
<feature type="binding site" evidence="2">
    <location>
        <begin position="25"/>
        <end position="28"/>
    </location>
    <ligand>
        <name>substrate</name>
    </ligand>
</feature>
<dbReference type="SUPFAM" id="SSF100950">
    <property type="entry name" value="NagB/RpiA/CoA transferase-like"/>
    <property type="match status" value="1"/>
</dbReference>
<dbReference type="NCBIfam" id="NF001924">
    <property type="entry name" value="PRK00702.1"/>
    <property type="match status" value="1"/>
</dbReference>
<dbReference type="PANTHER" id="PTHR11934:SF0">
    <property type="entry name" value="RIBOSE-5-PHOSPHATE ISOMERASE"/>
    <property type="match status" value="1"/>
</dbReference>
<dbReference type="HAMAP" id="MF_00170">
    <property type="entry name" value="Rib_5P_isom_A"/>
    <property type="match status" value="1"/>
</dbReference>
<evidence type="ECO:0000313" key="3">
    <source>
        <dbReference type="EMBL" id="MFB9755121.1"/>
    </source>
</evidence>
<reference evidence="3 4" key="1">
    <citation type="submission" date="2024-09" db="EMBL/GenBank/DDBJ databases">
        <authorList>
            <person name="Sun Q."/>
            <person name="Mori K."/>
        </authorList>
    </citation>
    <scope>NUCLEOTIDE SEQUENCE [LARGE SCALE GENOMIC DNA]</scope>
    <source>
        <strain evidence="3 4">JCM 12520</strain>
    </source>
</reference>
<evidence type="ECO:0000256" key="1">
    <source>
        <dbReference type="ARBA" id="ARBA00023235"/>
    </source>
</evidence>
<dbReference type="GO" id="GO:0004751">
    <property type="term" value="F:ribose-5-phosphate isomerase activity"/>
    <property type="evidence" value="ECO:0007669"/>
    <property type="project" value="UniProtKB-EC"/>
</dbReference>
<feature type="active site" description="Proton acceptor" evidence="2">
    <location>
        <position position="102"/>
    </location>
</feature>
<comment type="caution">
    <text evidence="3">The sequence shown here is derived from an EMBL/GenBank/DDBJ whole genome shotgun (WGS) entry which is preliminary data.</text>
</comment>
<dbReference type="InterPro" id="IPR037171">
    <property type="entry name" value="NagB/RpiA_transferase-like"/>
</dbReference>
<dbReference type="PANTHER" id="PTHR11934">
    <property type="entry name" value="RIBOSE-5-PHOSPHATE ISOMERASE"/>
    <property type="match status" value="1"/>
</dbReference>
<dbReference type="RefSeq" id="WP_344908928.1">
    <property type="nucleotide sequence ID" value="NZ_BAAAYO010000006.1"/>
</dbReference>
<gene>
    <name evidence="2 3" type="primary">rpiA</name>
    <name evidence="3" type="ORF">ACFFNY_26390</name>
</gene>
<evidence type="ECO:0000256" key="2">
    <source>
        <dbReference type="HAMAP-Rule" id="MF_00170"/>
    </source>
</evidence>
<dbReference type="Gene3D" id="3.40.50.1360">
    <property type="match status" value="1"/>
</dbReference>
<comment type="similarity">
    <text evidence="2">Belongs to the ribose 5-phosphate isomerase family.</text>
</comment>
<dbReference type="CDD" id="cd01398">
    <property type="entry name" value="RPI_A"/>
    <property type="match status" value="1"/>
</dbReference>
<dbReference type="Gene3D" id="3.30.70.260">
    <property type="match status" value="1"/>
</dbReference>
<proteinExistence type="inferred from homology"/>
<evidence type="ECO:0000313" key="4">
    <source>
        <dbReference type="Proteomes" id="UP001589619"/>
    </source>
</evidence>
<comment type="function">
    <text evidence="2">Catalyzes the reversible conversion of ribose-5-phosphate to ribulose 5-phosphate.</text>
</comment>
<keyword evidence="4" id="KW-1185">Reference proteome</keyword>
<dbReference type="Proteomes" id="UP001589619">
    <property type="component" value="Unassembled WGS sequence"/>
</dbReference>
<dbReference type="Pfam" id="PF06026">
    <property type="entry name" value="Rib_5-P_isom_A"/>
    <property type="match status" value="1"/>
</dbReference>
<name>A0ABV5W4G9_9BACL</name>
<protein>
    <recommendedName>
        <fullName evidence="2">Ribose-5-phosphate isomerase A</fullName>
        <ecNumber evidence="2">5.3.1.6</ecNumber>
    </recommendedName>
    <alternativeName>
        <fullName evidence="2">Phosphoriboisomerase A</fullName>
        <shortName evidence="2">PRI</shortName>
    </alternativeName>
</protein>
<sequence length="226" mass="24522">MEAKRLAAEKAASYVRDGMTVGLGTGSTASWAIKRLGERVREGLSIRAVATSVESERLAEASGISLVPFAEVQRIDVTIDGADEVDPHWNLIKGGGGALLREKIVAAASGRLIVVVDESKLVRRLGAFPLPVEVVSFGHELTIQALERLGCRPVLRLSDNRPFVTDGGHYIADCRIGAIHGHRQLHERLNAIPGVVENGLFMQMASQVIVGFRDGTVRELQRTQER</sequence>
<feature type="binding site" evidence="2">
    <location>
        <begin position="93"/>
        <end position="96"/>
    </location>
    <ligand>
        <name>substrate</name>
    </ligand>
</feature>
<comment type="pathway">
    <text evidence="2">Carbohydrate degradation; pentose phosphate pathway; D-ribose 5-phosphate from D-ribulose 5-phosphate (non-oxidative stage): step 1/1.</text>
</comment>
<dbReference type="SUPFAM" id="SSF75445">
    <property type="entry name" value="D-ribose-5-phosphate isomerase (RpiA), lid domain"/>
    <property type="match status" value="1"/>
</dbReference>
<keyword evidence="1 2" id="KW-0413">Isomerase</keyword>
<comment type="catalytic activity">
    <reaction evidence="2">
        <text>aldehydo-D-ribose 5-phosphate = D-ribulose 5-phosphate</text>
        <dbReference type="Rhea" id="RHEA:14657"/>
        <dbReference type="ChEBI" id="CHEBI:58121"/>
        <dbReference type="ChEBI" id="CHEBI:58273"/>
        <dbReference type="EC" id="5.3.1.6"/>
    </reaction>
</comment>
<dbReference type="EC" id="5.3.1.6" evidence="2"/>
<dbReference type="EMBL" id="JBHMAG010000018">
    <property type="protein sequence ID" value="MFB9755121.1"/>
    <property type="molecule type" value="Genomic_DNA"/>
</dbReference>
<dbReference type="NCBIfam" id="TIGR00021">
    <property type="entry name" value="rpiA"/>
    <property type="match status" value="1"/>
</dbReference>
<organism evidence="3 4">
    <name type="scientific">Paenibacillus hodogayensis</name>
    <dbReference type="NCBI Taxonomy" id="279208"/>
    <lineage>
        <taxon>Bacteria</taxon>
        <taxon>Bacillati</taxon>
        <taxon>Bacillota</taxon>
        <taxon>Bacilli</taxon>
        <taxon>Bacillales</taxon>
        <taxon>Paenibacillaceae</taxon>
        <taxon>Paenibacillus</taxon>
    </lineage>
</organism>
<accession>A0ABV5W4G9</accession>
<feature type="binding site" evidence="2">
    <location>
        <begin position="80"/>
        <end position="83"/>
    </location>
    <ligand>
        <name>substrate</name>
    </ligand>
</feature>